<feature type="domain" description="CCHC-type" evidence="2">
    <location>
        <begin position="107"/>
        <end position="122"/>
    </location>
</feature>
<evidence type="ECO:0000259" key="2">
    <source>
        <dbReference type="PROSITE" id="PS50158"/>
    </source>
</evidence>
<dbReference type="Proteomes" id="UP000187406">
    <property type="component" value="Unassembled WGS sequence"/>
</dbReference>
<keyword evidence="1" id="KW-0863">Zinc-finger</keyword>
<dbReference type="PANTHER" id="PTHR34676">
    <property type="entry name" value="DUF4219 DOMAIN-CONTAINING PROTEIN-RELATED"/>
    <property type="match status" value="1"/>
</dbReference>
<gene>
    <name evidence="3" type="ORF">CFOL_v3_14792</name>
</gene>
<evidence type="ECO:0000256" key="1">
    <source>
        <dbReference type="PROSITE-ProRule" id="PRU00047"/>
    </source>
</evidence>
<dbReference type="InParanoid" id="A0A1Q3BTR4"/>
<organism evidence="3 4">
    <name type="scientific">Cephalotus follicularis</name>
    <name type="common">Albany pitcher plant</name>
    <dbReference type="NCBI Taxonomy" id="3775"/>
    <lineage>
        <taxon>Eukaryota</taxon>
        <taxon>Viridiplantae</taxon>
        <taxon>Streptophyta</taxon>
        <taxon>Embryophyta</taxon>
        <taxon>Tracheophyta</taxon>
        <taxon>Spermatophyta</taxon>
        <taxon>Magnoliopsida</taxon>
        <taxon>eudicotyledons</taxon>
        <taxon>Gunneridae</taxon>
        <taxon>Pentapetalae</taxon>
        <taxon>rosids</taxon>
        <taxon>fabids</taxon>
        <taxon>Oxalidales</taxon>
        <taxon>Cephalotaceae</taxon>
        <taxon>Cephalotus</taxon>
    </lineage>
</organism>
<dbReference type="OrthoDB" id="8058585at2759"/>
<dbReference type="GO" id="GO:0008270">
    <property type="term" value="F:zinc ion binding"/>
    <property type="evidence" value="ECO:0007669"/>
    <property type="project" value="UniProtKB-KW"/>
</dbReference>
<dbReference type="SUPFAM" id="SSF57756">
    <property type="entry name" value="Retrovirus zinc finger-like domains"/>
    <property type="match status" value="1"/>
</dbReference>
<keyword evidence="1" id="KW-0479">Metal-binding</keyword>
<accession>A0A1Q3BTR4</accession>
<dbReference type="Gene3D" id="4.10.60.10">
    <property type="entry name" value="Zinc finger, CCHC-type"/>
    <property type="match status" value="1"/>
</dbReference>
<feature type="non-terminal residue" evidence="3">
    <location>
        <position position="198"/>
    </location>
</feature>
<dbReference type="EMBL" id="BDDD01000905">
    <property type="protein sequence ID" value="GAV71298.1"/>
    <property type="molecule type" value="Genomic_DNA"/>
</dbReference>
<dbReference type="PROSITE" id="PS50158">
    <property type="entry name" value="ZF_CCHC"/>
    <property type="match status" value="1"/>
</dbReference>
<protein>
    <submittedName>
        <fullName evidence="3">Zf-CCHC domain-containing protein/DUF4219 domain-containing protein</fullName>
    </submittedName>
</protein>
<dbReference type="InterPro" id="IPR001878">
    <property type="entry name" value="Znf_CCHC"/>
</dbReference>
<dbReference type="Pfam" id="PF00098">
    <property type="entry name" value="zf-CCHC"/>
    <property type="match status" value="1"/>
</dbReference>
<dbReference type="AlphaFoldDB" id="A0A1Q3BTR4"/>
<evidence type="ECO:0000313" key="3">
    <source>
        <dbReference type="EMBL" id="GAV71298.1"/>
    </source>
</evidence>
<proteinExistence type="predicted"/>
<dbReference type="PANTHER" id="PTHR34676:SF8">
    <property type="entry name" value="TRANSMEMBRANE PROTEIN"/>
    <property type="match status" value="1"/>
</dbReference>
<dbReference type="GO" id="GO:0003676">
    <property type="term" value="F:nucleic acid binding"/>
    <property type="evidence" value="ECO:0007669"/>
    <property type="project" value="InterPro"/>
</dbReference>
<evidence type="ECO:0000313" key="4">
    <source>
        <dbReference type="Proteomes" id="UP000187406"/>
    </source>
</evidence>
<sequence length="198" mass="23121">FDGNDYSYWKTRMTIFISLDYKLWNIITNGLEILTKIVNSPKVIKLDNEYNEHDYKLFQLNAKTKHVILCALSPSEFNRVSSLDSAKELWDRLMITYEGTNQKQVICYECDKPGHIRPDCPRLKKRKDNLKKKAMIATWSDSDDSSSDDGEENEEVTNIAFTAIEDYNEVRNSCLSFSEIKCEYDDLIDVLNDLNKEY</sequence>
<dbReference type="InterPro" id="IPR036875">
    <property type="entry name" value="Znf_CCHC_sf"/>
</dbReference>
<comment type="caution">
    <text evidence="3">The sequence shown here is derived from an EMBL/GenBank/DDBJ whole genome shotgun (WGS) entry which is preliminary data.</text>
</comment>
<reference evidence="4" key="1">
    <citation type="submission" date="2016-04" db="EMBL/GenBank/DDBJ databases">
        <title>Cephalotus genome sequencing.</title>
        <authorList>
            <person name="Fukushima K."/>
            <person name="Hasebe M."/>
            <person name="Fang X."/>
        </authorList>
    </citation>
    <scope>NUCLEOTIDE SEQUENCE [LARGE SCALE GENOMIC DNA]</scope>
    <source>
        <strain evidence="4">cv. St1</strain>
    </source>
</reference>
<feature type="non-terminal residue" evidence="3">
    <location>
        <position position="1"/>
    </location>
</feature>
<name>A0A1Q3BTR4_CEPFO</name>
<keyword evidence="1" id="KW-0862">Zinc</keyword>
<keyword evidence="4" id="KW-1185">Reference proteome</keyword>
<dbReference type="SMART" id="SM00343">
    <property type="entry name" value="ZnF_C2HC"/>
    <property type="match status" value="1"/>
</dbReference>
<dbReference type="Pfam" id="PF14223">
    <property type="entry name" value="Retrotran_gag_2"/>
    <property type="match status" value="1"/>
</dbReference>